<evidence type="ECO:0000259" key="2">
    <source>
        <dbReference type="Pfam" id="PF00501"/>
    </source>
</evidence>
<dbReference type="InterPro" id="IPR000873">
    <property type="entry name" value="AMP-dep_synth/lig_dom"/>
</dbReference>
<dbReference type="Gene3D" id="3.40.50.12780">
    <property type="entry name" value="N-terminal domain of ligase-like"/>
    <property type="match status" value="1"/>
</dbReference>
<feature type="compositionally biased region" description="Low complexity" evidence="1">
    <location>
        <begin position="17"/>
        <end position="32"/>
    </location>
</feature>
<sequence length="738" mass="78132">MPARPCTYGTRIAARRAASAARVTTTSRETTAGGPPREPSYQQLQQESHIRTIAAERSAATAAEPVDDFQPITAMWARNAAQWGDIVAVRDVHRVPPVELTYRQLHEAVQDFAAGLKAAGLQQGNKVCLFAESSSRWIVADQGILLNGAADAVRGSSSPVDELAFITQHSGSCALVLQDRATLVKLLPTLLAGQQGQQGPQPFKFIAMLWQDEQQQPGSRPASRAASSSSSSSSSSSGSEEYQQAVAQLEAAGVAVLGYEAVLAAGGQLRAGGRWEAVGCSRSSLATLVYTSGTTGHPKGVCLSHGNLAYQVNHLDYFLQVSPGDSSLSLLPPWHIYQRTAAYYLFSRGACEVFSSLRTFRDDLAAYPPDHFVCVPLVLDSLHSKVMAKLKAEATGAKGAIVAALLAASAAHVAARRTVAGLDLTYARASAPAAVQLAALVTMAVTTPLYALAQNLVFSKVRAALGVRKTIVSGGGSLPPHLDSWYEALGLPVLNGWGLSETSPVLACRRLIANVRGSVGLPVPGTRLLVVDPTSHKPLPDGQQGLILAAGPGVMAGYYNDAAATRKAFIDGWFDTGDLGWRAPAGVAGSNMAGHIVLSGRAKDTIVLLSGKNVEPAPIEAALERCPLIKHALLLGQDRRELGALVFPDEEALAAAGGLDNIDGNDEKLQAQLAHEVAKYNSTRPDYRPEDHIGHIQVIRAPLSVESGTLTRTMKPRRPAIMELYAPQVQQLLGRLRG</sequence>
<dbReference type="SUPFAM" id="SSF56801">
    <property type="entry name" value="Acetyl-CoA synthetase-like"/>
    <property type="match status" value="1"/>
</dbReference>
<dbReference type="InterPro" id="IPR045851">
    <property type="entry name" value="AMP-bd_C_sf"/>
</dbReference>
<name>A0ABY8UNU2_TETOB</name>
<proteinExistence type="predicted"/>
<keyword evidence="4" id="KW-1185">Reference proteome</keyword>
<dbReference type="Gene3D" id="3.30.300.30">
    <property type="match status" value="1"/>
</dbReference>
<reference evidence="3 4" key="1">
    <citation type="submission" date="2023-05" db="EMBL/GenBank/DDBJ databases">
        <title>A 100% complete, gapless, phased diploid assembly of the Scenedesmus obliquus UTEX 3031 genome.</title>
        <authorList>
            <person name="Biondi T.C."/>
            <person name="Hanschen E.R."/>
            <person name="Kwon T."/>
            <person name="Eng W."/>
            <person name="Kruse C.P.S."/>
            <person name="Koehler S.I."/>
            <person name="Kunde Y."/>
            <person name="Gleasner C.D."/>
            <person name="You Mak K.T."/>
            <person name="Polle J."/>
            <person name="Hovde B.T."/>
            <person name="Starkenburg S.R."/>
        </authorList>
    </citation>
    <scope>NUCLEOTIDE SEQUENCE [LARGE SCALE GENOMIC DNA]</scope>
    <source>
        <strain evidence="3 4">DOE0152z</strain>
    </source>
</reference>
<dbReference type="Pfam" id="PF00501">
    <property type="entry name" value="AMP-binding"/>
    <property type="match status" value="1"/>
</dbReference>
<protein>
    <recommendedName>
        <fullName evidence="2">AMP-dependent synthetase/ligase domain-containing protein</fullName>
    </recommendedName>
</protein>
<evidence type="ECO:0000256" key="1">
    <source>
        <dbReference type="SAM" id="MobiDB-lite"/>
    </source>
</evidence>
<dbReference type="Proteomes" id="UP001244341">
    <property type="component" value="Chromosome 15b"/>
</dbReference>
<dbReference type="InterPro" id="IPR052987">
    <property type="entry name" value="Chloroplast_AMP-bd_Enzymes"/>
</dbReference>
<organism evidence="3 4">
    <name type="scientific">Tetradesmus obliquus</name>
    <name type="common">Green alga</name>
    <name type="synonym">Acutodesmus obliquus</name>
    <dbReference type="NCBI Taxonomy" id="3088"/>
    <lineage>
        <taxon>Eukaryota</taxon>
        <taxon>Viridiplantae</taxon>
        <taxon>Chlorophyta</taxon>
        <taxon>core chlorophytes</taxon>
        <taxon>Chlorophyceae</taxon>
        <taxon>CS clade</taxon>
        <taxon>Sphaeropleales</taxon>
        <taxon>Scenedesmaceae</taxon>
        <taxon>Tetradesmus</taxon>
    </lineage>
</organism>
<dbReference type="EMBL" id="CP126222">
    <property type="protein sequence ID" value="WIA23069.1"/>
    <property type="molecule type" value="Genomic_DNA"/>
</dbReference>
<gene>
    <name evidence="3" type="ORF">OEZ85_001414</name>
</gene>
<dbReference type="InterPro" id="IPR020845">
    <property type="entry name" value="AMP-binding_CS"/>
</dbReference>
<dbReference type="PANTHER" id="PTHR43813">
    <property type="entry name" value="ACYL-ACTIVATING ENZYME 16, CHLOROPLASTIC-RELATED"/>
    <property type="match status" value="1"/>
</dbReference>
<evidence type="ECO:0000313" key="3">
    <source>
        <dbReference type="EMBL" id="WIA23069.1"/>
    </source>
</evidence>
<dbReference type="PROSITE" id="PS00455">
    <property type="entry name" value="AMP_BINDING"/>
    <property type="match status" value="1"/>
</dbReference>
<feature type="domain" description="AMP-dependent synthetase/ligase" evidence="2">
    <location>
        <begin position="77"/>
        <end position="559"/>
    </location>
</feature>
<accession>A0ABY8UNU2</accession>
<feature type="region of interest" description="Disordered" evidence="1">
    <location>
        <begin position="17"/>
        <end position="42"/>
    </location>
</feature>
<feature type="region of interest" description="Disordered" evidence="1">
    <location>
        <begin position="216"/>
        <end position="239"/>
    </location>
</feature>
<dbReference type="InterPro" id="IPR042099">
    <property type="entry name" value="ANL_N_sf"/>
</dbReference>
<evidence type="ECO:0000313" key="4">
    <source>
        <dbReference type="Proteomes" id="UP001244341"/>
    </source>
</evidence>
<feature type="compositionally biased region" description="Low complexity" evidence="1">
    <location>
        <begin position="217"/>
        <end position="239"/>
    </location>
</feature>
<dbReference type="Pfam" id="PF23562">
    <property type="entry name" value="AMP-binding_C_3"/>
    <property type="match status" value="1"/>
</dbReference>
<dbReference type="PANTHER" id="PTHR43813:SF1">
    <property type="entry name" value="ACYL-ACTIVATING ENZYME 16, CHLOROPLASTIC-RELATED"/>
    <property type="match status" value="1"/>
</dbReference>